<dbReference type="AlphaFoldDB" id="A0A7W4WC50"/>
<comment type="caution">
    <text evidence="1">The sequence shown here is derived from an EMBL/GenBank/DDBJ whole genome shotgun (WGS) entry which is preliminary data.</text>
</comment>
<proteinExistence type="predicted"/>
<protein>
    <recommendedName>
        <fullName evidence="3">Lactonase, 7-bladed beta-propeller</fullName>
    </recommendedName>
</protein>
<reference evidence="1 2" key="1">
    <citation type="submission" date="2020-08" db="EMBL/GenBank/DDBJ databases">
        <title>Genomic Encyclopedia of Type Strains, Phase III (KMG-III): the genomes of soil and plant-associated and newly described type strains.</title>
        <authorList>
            <person name="Whitman W."/>
        </authorList>
    </citation>
    <scope>NUCLEOTIDE SEQUENCE [LARGE SCALE GENOMIC DNA]</scope>
    <source>
        <strain evidence="1 2">CECT 8799</strain>
    </source>
</reference>
<evidence type="ECO:0000313" key="1">
    <source>
        <dbReference type="EMBL" id="MBB3061389.1"/>
    </source>
</evidence>
<sequence>MDLASGDRSVILGIPPESGSLLGEGPAVDSPTLASLDPEKDVLFVLNAGDAAMAIDLQSGERVVFSDGPLLNAGSFID</sequence>
<name>A0A7W4WC50_9GAMM</name>
<keyword evidence="2" id="KW-1185">Reference proteome</keyword>
<dbReference type="RefSeq" id="WP_183459726.1">
    <property type="nucleotide sequence ID" value="NZ_JACHWZ010000009.1"/>
</dbReference>
<dbReference type="EMBL" id="JACHWZ010000009">
    <property type="protein sequence ID" value="MBB3061389.1"/>
    <property type="molecule type" value="Genomic_DNA"/>
</dbReference>
<accession>A0A7W4WC50</accession>
<gene>
    <name evidence="1" type="ORF">FHS09_002222</name>
</gene>
<evidence type="ECO:0008006" key="3">
    <source>
        <dbReference type="Google" id="ProtNLM"/>
    </source>
</evidence>
<evidence type="ECO:0000313" key="2">
    <source>
        <dbReference type="Proteomes" id="UP000535937"/>
    </source>
</evidence>
<dbReference type="Proteomes" id="UP000535937">
    <property type="component" value="Unassembled WGS sequence"/>
</dbReference>
<organism evidence="1 2">
    <name type="scientific">Microbulbifer rhizosphaerae</name>
    <dbReference type="NCBI Taxonomy" id="1562603"/>
    <lineage>
        <taxon>Bacteria</taxon>
        <taxon>Pseudomonadati</taxon>
        <taxon>Pseudomonadota</taxon>
        <taxon>Gammaproteobacteria</taxon>
        <taxon>Cellvibrionales</taxon>
        <taxon>Microbulbiferaceae</taxon>
        <taxon>Microbulbifer</taxon>
    </lineage>
</organism>